<dbReference type="SUPFAM" id="SSF53474">
    <property type="entry name" value="alpha/beta-Hydrolases"/>
    <property type="match status" value="1"/>
</dbReference>
<dbReference type="GO" id="GO:0016787">
    <property type="term" value="F:hydrolase activity"/>
    <property type="evidence" value="ECO:0007669"/>
    <property type="project" value="UniProtKB-KW"/>
</dbReference>
<reference evidence="2 5" key="2">
    <citation type="submission" date="2020-08" db="EMBL/GenBank/DDBJ databases">
        <title>Genomic Encyclopedia of Type Strains, Phase IV (KMG-IV): sequencing the most valuable type-strain genomes for metagenomic binning, comparative biology and taxonomic classification.</title>
        <authorList>
            <person name="Goeker M."/>
        </authorList>
    </citation>
    <scope>NUCLEOTIDE SEQUENCE [LARGE SCALE GENOMIC DNA]</scope>
    <source>
        <strain evidence="2 5">DSM 8510</strain>
    </source>
</reference>
<dbReference type="Gene3D" id="3.40.50.1820">
    <property type="entry name" value="alpha/beta hydrolase"/>
    <property type="match status" value="1"/>
</dbReference>
<evidence type="ECO:0000313" key="3">
    <source>
        <dbReference type="EMBL" id="MXP39096.1"/>
    </source>
</evidence>
<dbReference type="Proteomes" id="UP000548685">
    <property type="component" value="Unassembled WGS sequence"/>
</dbReference>
<proteinExistence type="predicted"/>
<protein>
    <submittedName>
        <fullName evidence="3">Alpha/beta fold hydrolase</fullName>
    </submittedName>
    <submittedName>
        <fullName evidence="2">Pimeloyl-ACP methyl ester carboxylesterase</fullName>
    </submittedName>
</protein>
<accession>A0A6I4UKX5</accession>
<comment type="caution">
    <text evidence="3">The sequence shown here is derived from an EMBL/GenBank/DDBJ whole genome shotgun (WGS) entry which is preliminary data.</text>
</comment>
<evidence type="ECO:0000313" key="2">
    <source>
        <dbReference type="EMBL" id="MBB3775812.1"/>
    </source>
</evidence>
<evidence type="ECO:0000259" key="1">
    <source>
        <dbReference type="Pfam" id="PF12697"/>
    </source>
</evidence>
<feature type="domain" description="AB hydrolase-1" evidence="1">
    <location>
        <begin position="27"/>
        <end position="234"/>
    </location>
</feature>
<dbReference type="OrthoDB" id="9804723at2"/>
<evidence type="ECO:0000313" key="4">
    <source>
        <dbReference type="Proteomes" id="UP000430021"/>
    </source>
</evidence>
<reference evidence="3 4" key="1">
    <citation type="submission" date="2019-12" db="EMBL/GenBank/DDBJ databases">
        <title>Genomic-based taxomic classification of the family Erythrobacteraceae.</title>
        <authorList>
            <person name="Xu L."/>
        </authorList>
    </citation>
    <scope>NUCLEOTIDE SEQUENCE [LARGE SCALE GENOMIC DNA]</scope>
    <source>
        <strain evidence="3 4">JCM 10282</strain>
    </source>
</reference>
<dbReference type="PANTHER" id="PTHR43329">
    <property type="entry name" value="EPOXIDE HYDROLASE"/>
    <property type="match status" value="1"/>
</dbReference>
<dbReference type="Proteomes" id="UP000430021">
    <property type="component" value="Unassembled WGS sequence"/>
</dbReference>
<dbReference type="InterPro" id="IPR000073">
    <property type="entry name" value="AB_hydrolase_1"/>
</dbReference>
<organism evidence="3 4">
    <name type="scientific">Erythrobacter ramosus</name>
    <dbReference type="NCBI Taxonomy" id="35811"/>
    <lineage>
        <taxon>Bacteria</taxon>
        <taxon>Pseudomonadati</taxon>
        <taxon>Pseudomonadota</taxon>
        <taxon>Alphaproteobacteria</taxon>
        <taxon>Sphingomonadales</taxon>
        <taxon>Erythrobacteraceae</taxon>
        <taxon>Erythrobacter/Porphyrobacter group</taxon>
        <taxon>Erythrobacter</taxon>
    </lineage>
</organism>
<dbReference type="EMBL" id="WTYB01000002">
    <property type="protein sequence ID" value="MXP39096.1"/>
    <property type="molecule type" value="Genomic_DNA"/>
</dbReference>
<dbReference type="InterPro" id="IPR029058">
    <property type="entry name" value="AB_hydrolase_fold"/>
</dbReference>
<keyword evidence="3" id="KW-0378">Hydrolase</keyword>
<sequence length="253" mass="27183">MTITTDQFASFDGTRLAIHTEGEGRPVLLLHGLFSSAQMNWIKWGHGARLAAAGFKAIMLDFRVHGQSEAPREASAYPPGVLVRDVAALAEHLGLEPGGFDLVGFSLGARTAIHAVGYGILEPRRLAICGMGVAGLSDWERRADHFKRVIDEFDTIKPGDPAYTARTFLKSQGVDRVAARLLLDAMDDFDLARLAAITMPTAVICGDEDQDNGSAEELAALLSDARYIEVPGTHLNSVTKPDLGEALARFLAA</sequence>
<dbReference type="EMBL" id="JACICE010000002">
    <property type="protein sequence ID" value="MBB3775812.1"/>
    <property type="molecule type" value="Genomic_DNA"/>
</dbReference>
<dbReference type="RefSeq" id="WP_160761170.1">
    <property type="nucleotide sequence ID" value="NZ_BAAADZ010000010.1"/>
</dbReference>
<dbReference type="Pfam" id="PF12697">
    <property type="entry name" value="Abhydrolase_6"/>
    <property type="match status" value="1"/>
</dbReference>
<keyword evidence="5" id="KW-1185">Reference proteome</keyword>
<gene>
    <name evidence="2" type="ORF">FHS52_001781</name>
    <name evidence="3" type="ORF">GRI59_10805</name>
</gene>
<name>A0A6I4UKX5_9SPHN</name>
<evidence type="ECO:0000313" key="5">
    <source>
        <dbReference type="Proteomes" id="UP000548685"/>
    </source>
</evidence>
<dbReference type="AlphaFoldDB" id="A0A6I4UKX5"/>